<feature type="compositionally biased region" description="Basic and acidic residues" evidence="1">
    <location>
        <begin position="195"/>
        <end position="206"/>
    </location>
</feature>
<comment type="caution">
    <text evidence="2">The sequence shown here is derived from an EMBL/GenBank/DDBJ whole genome shotgun (WGS) entry which is preliminary data.</text>
</comment>
<organism evidence="2 3">
    <name type="scientific">Phytophthora palmivora</name>
    <dbReference type="NCBI Taxonomy" id="4796"/>
    <lineage>
        <taxon>Eukaryota</taxon>
        <taxon>Sar</taxon>
        <taxon>Stramenopiles</taxon>
        <taxon>Oomycota</taxon>
        <taxon>Peronosporomycetes</taxon>
        <taxon>Peronosporales</taxon>
        <taxon>Peronosporaceae</taxon>
        <taxon>Phytophthora</taxon>
    </lineage>
</organism>
<gene>
    <name evidence="2" type="ORF">PHPALM_17558</name>
</gene>
<evidence type="ECO:0000256" key="1">
    <source>
        <dbReference type="SAM" id="MobiDB-lite"/>
    </source>
</evidence>
<dbReference type="EMBL" id="NCKW01009584">
    <property type="protein sequence ID" value="POM66561.1"/>
    <property type="molecule type" value="Genomic_DNA"/>
</dbReference>
<dbReference type="Proteomes" id="UP000237271">
    <property type="component" value="Unassembled WGS sequence"/>
</dbReference>
<evidence type="ECO:0000313" key="2">
    <source>
        <dbReference type="EMBL" id="POM66561.1"/>
    </source>
</evidence>
<accession>A0A2P4XLX5</accession>
<feature type="region of interest" description="Disordered" evidence="1">
    <location>
        <begin position="195"/>
        <end position="215"/>
    </location>
</feature>
<sequence length="381" mass="42002">MDRFEPSYHFSIFGRRIVGIKGHLELSSWGHAVLIEWFREWECYVEKMRHHCTTTGKTYEIVVATVKGCVKRKTLKNMTTYVLEMPVADVTDADIMQARRRTHKSEFVPDDNGLQGLIGADNTTDAGYKSGMKAWCRLLVENMQLPILKAQIIRIIDLERRDSKSDDVVLFDLILEHAKVQQRFHRMWQDYAAKGDSKAAKPDRKPQKTSHAGASAKAQVGALNAISSSAVYLRPCATSVSASASGGVPVRINGLLEVPYFADTGADQSVVSSAMVDSLRVVQPDLRTNSLFSPISVTLADGRPELCGDGDEFLLGKDALKRLGIDVDQALARLADSTLLADQDDEFPVGVELPDHESTPITTLDQLLERAVANGPPPPRT</sequence>
<dbReference type="OrthoDB" id="118613at2759"/>
<evidence type="ECO:0000313" key="3">
    <source>
        <dbReference type="Proteomes" id="UP000237271"/>
    </source>
</evidence>
<proteinExistence type="predicted"/>
<dbReference type="AlphaFoldDB" id="A0A2P4XLX5"/>
<keyword evidence="3" id="KW-1185">Reference proteome</keyword>
<protein>
    <submittedName>
        <fullName evidence="2">Uncharacterized protein</fullName>
    </submittedName>
</protein>
<name>A0A2P4XLX5_9STRA</name>
<reference evidence="2 3" key="1">
    <citation type="journal article" date="2017" name="Genome Biol. Evol.">
        <title>Phytophthora megakarya and P. palmivora, closely related causal agents of cacao black pod rot, underwent increases in genome sizes and gene numbers by different mechanisms.</title>
        <authorList>
            <person name="Ali S.S."/>
            <person name="Shao J."/>
            <person name="Lary D.J."/>
            <person name="Kronmiller B."/>
            <person name="Shen D."/>
            <person name="Strem M.D."/>
            <person name="Amoako-Attah I."/>
            <person name="Akrofi A.Y."/>
            <person name="Begoude B.A."/>
            <person name="Ten Hoopen G.M."/>
            <person name="Coulibaly K."/>
            <person name="Kebe B.I."/>
            <person name="Melnick R.L."/>
            <person name="Guiltinan M.J."/>
            <person name="Tyler B.M."/>
            <person name="Meinhardt L.W."/>
            <person name="Bailey B.A."/>
        </authorList>
    </citation>
    <scope>NUCLEOTIDE SEQUENCE [LARGE SCALE GENOMIC DNA]</scope>
    <source>
        <strain evidence="3">sbr112.9</strain>
    </source>
</reference>